<evidence type="ECO:0000313" key="3">
    <source>
        <dbReference type="Proteomes" id="UP000233350"/>
    </source>
</evidence>
<dbReference type="RefSeq" id="WP_006802670.1">
    <property type="nucleotide sequence ID" value="NZ_CABKOI010000020.1"/>
</dbReference>
<sequence>MESWIFTLILCVCIVLLVVFGFALWSGQKTKESKNNKKAIPTAKELLELLRDKNNTLEDLQTYSNTAYTYYERYMQENNDFDLEFIAILTAHKSVNAKLILEIERKFKSINPARKALLDQALTLGLGHR</sequence>
<dbReference type="EMBL" id="MBPK01000022">
    <property type="protein sequence ID" value="PKT81347.1"/>
    <property type="molecule type" value="Genomic_DNA"/>
</dbReference>
<evidence type="ECO:0000313" key="2">
    <source>
        <dbReference type="EMBL" id="PKT81347.1"/>
    </source>
</evidence>
<keyword evidence="1" id="KW-1133">Transmembrane helix</keyword>
<protein>
    <submittedName>
        <fullName evidence="2">Uncharacterized protein</fullName>
    </submittedName>
</protein>
<keyword evidence="3" id="KW-1185">Reference proteome</keyword>
<dbReference type="AlphaFoldDB" id="A0A2N3PJI7"/>
<dbReference type="OrthoDB" id="5327909at2"/>
<dbReference type="Proteomes" id="UP000233350">
    <property type="component" value="Unassembled WGS sequence"/>
</dbReference>
<comment type="caution">
    <text evidence="2">The sequence shown here is derived from an EMBL/GenBank/DDBJ whole genome shotgun (WGS) entry which is preliminary data.</text>
</comment>
<organism evidence="2 3">
    <name type="scientific">Helicobacter winghamensis</name>
    <dbReference type="NCBI Taxonomy" id="157268"/>
    <lineage>
        <taxon>Bacteria</taxon>
        <taxon>Pseudomonadati</taxon>
        <taxon>Campylobacterota</taxon>
        <taxon>Epsilonproteobacteria</taxon>
        <taxon>Campylobacterales</taxon>
        <taxon>Helicobacteraceae</taxon>
        <taxon>Helicobacter</taxon>
    </lineage>
</organism>
<keyword evidence="1" id="KW-0812">Transmembrane</keyword>
<evidence type="ECO:0000256" key="1">
    <source>
        <dbReference type="SAM" id="Phobius"/>
    </source>
</evidence>
<accession>A0A2N3PJI7</accession>
<name>A0A2N3PJI7_9HELI</name>
<dbReference type="GeneID" id="97290225"/>
<keyword evidence="1" id="KW-0472">Membrane</keyword>
<proteinExistence type="predicted"/>
<feature type="transmembrane region" description="Helical" evidence="1">
    <location>
        <begin position="6"/>
        <end position="25"/>
    </location>
</feature>
<reference evidence="2 3" key="1">
    <citation type="submission" date="2016-07" db="EMBL/GenBank/DDBJ databases">
        <title>Detection of Helicobacter winghamensis from caecal content of red fox (Vulpes vulpes).</title>
        <authorList>
            <person name="Zanoni R.G."/>
            <person name="Florio D."/>
            <person name="Caffara M."/>
            <person name="Renzi M."/>
            <person name="Parisi A."/>
            <person name="Pasquali F."/>
            <person name="Manfreda G."/>
        </authorList>
    </citation>
    <scope>NUCLEOTIDE SEQUENCE [LARGE SCALE GENOMIC DNA]</scope>
    <source>
        <strain evidence="2 3">295_13</strain>
    </source>
</reference>
<gene>
    <name evidence="2" type="ORF">BCM31_06665</name>
</gene>